<keyword evidence="1" id="KW-0732">Signal</keyword>
<keyword evidence="3" id="KW-0378">Hydrolase</keyword>
<reference evidence="4" key="1">
    <citation type="journal article" date="2019" name="Int. J. Syst. Evol. Microbiol.">
        <title>The Global Catalogue of Microorganisms (GCM) 10K type strain sequencing project: providing services to taxonomists for standard genome sequencing and annotation.</title>
        <authorList>
            <consortium name="The Broad Institute Genomics Platform"/>
            <consortium name="The Broad Institute Genome Sequencing Center for Infectious Disease"/>
            <person name="Wu L."/>
            <person name="Ma J."/>
        </authorList>
    </citation>
    <scope>NUCLEOTIDE SEQUENCE [LARGE SCALE GENOMIC DNA]</scope>
    <source>
        <strain evidence="4">CGMCC 4.7645</strain>
    </source>
</reference>
<organism evidence="3 4">
    <name type="scientific">Amycolatopsis pigmentata</name>
    <dbReference type="NCBI Taxonomy" id="450801"/>
    <lineage>
        <taxon>Bacteria</taxon>
        <taxon>Bacillati</taxon>
        <taxon>Actinomycetota</taxon>
        <taxon>Actinomycetes</taxon>
        <taxon>Pseudonocardiales</taxon>
        <taxon>Pseudonocardiaceae</taxon>
        <taxon>Amycolatopsis</taxon>
    </lineage>
</organism>
<feature type="domain" description="Beta-lactamase-related" evidence="2">
    <location>
        <begin position="68"/>
        <end position="389"/>
    </location>
</feature>
<keyword evidence="4" id="KW-1185">Reference proteome</keyword>
<protein>
    <submittedName>
        <fullName evidence="3">Serine hydrolase domain-containing protein</fullName>
        <ecNumber evidence="3">3.-.-.-</ecNumber>
    </submittedName>
</protein>
<dbReference type="RefSeq" id="WP_378267406.1">
    <property type="nucleotide sequence ID" value="NZ_JBHUKR010000011.1"/>
</dbReference>
<gene>
    <name evidence="3" type="ORF">ACFSXZ_24105</name>
</gene>
<evidence type="ECO:0000313" key="4">
    <source>
        <dbReference type="Proteomes" id="UP001597417"/>
    </source>
</evidence>
<dbReference type="Pfam" id="PF00144">
    <property type="entry name" value="Beta-lactamase"/>
    <property type="match status" value="1"/>
</dbReference>
<dbReference type="Gene3D" id="3.40.710.10">
    <property type="entry name" value="DD-peptidase/beta-lactamase superfamily"/>
    <property type="match status" value="1"/>
</dbReference>
<dbReference type="EC" id="3.-.-.-" evidence="3"/>
<evidence type="ECO:0000259" key="2">
    <source>
        <dbReference type="Pfam" id="PF00144"/>
    </source>
</evidence>
<dbReference type="InterPro" id="IPR050491">
    <property type="entry name" value="AmpC-like"/>
</dbReference>
<evidence type="ECO:0000313" key="3">
    <source>
        <dbReference type="EMBL" id="MFD2419416.1"/>
    </source>
</evidence>
<evidence type="ECO:0000256" key="1">
    <source>
        <dbReference type="SAM" id="SignalP"/>
    </source>
</evidence>
<dbReference type="PANTHER" id="PTHR46825">
    <property type="entry name" value="D-ALANYL-D-ALANINE-CARBOXYPEPTIDASE/ENDOPEPTIDASE AMPH"/>
    <property type="match status" value="1"/>
</dbReference>
<sequence length="403" mass="43127">MRHLRTRPIAAIFAAAVIVGLGTTTATAAPVGSADNTGLTQALRAELEQYLATRGTTEHVSAVSLRVDYPAGKPSIDLTAGTAEYGGTTPVPRHSEWQIGSNTKAFTSVILLQLEAEGKLSIQDTLGKWLPQYPAWRDITVQRLLDMTSGIPDYTSQPAFVTAVATDRDTVFTTDQLVSYVTDLPVGPAAYAYSNTNYLLAQMIIERAAHDTYAHELTRRLIVPHGLWDTCFAPYTCPPSTAARMPTGYFAIAGVPSMYGTPMPSLNLTFAQGAGGIVASLADLTAWERALYTGRLLPPHQRHELESLISTTTSQPIETTSPTDPTGYGLGIGQATTAQTGTVWTYEGQTLGFRALHIYDPASGVIVVVAVNSAVDSPRDELPALVVQALQTVKAATPARPRR</sequence>
<dbReference type="PANTHER" id="PTHR46825:SF7">
    <property type="entry name" value="D-ALANYL-D-ALANINE CARBOXYPEPTIDASE"/>
    <property type="match status" value="1"/>
</dbReference>
<dbReference type="InterPro" id="IPR001466">
    <property type="entry name" value="Beta-lactam-related"/>
</dbReference>
<comment type="caution">
    <text evidence="3">The sequence shown here is derived from an EMBL/GenBank/DDBJ whole genome shotgun (WGS) entry which is preliminary data.</text>
</comment>
<dbReference type="InterPro" id="IPR012338">
    <property type="entry name" value="Beta-lactam/transpept-like"/>
</dbReference>
<name>A0ABW5FX16_9PSEU</name>
<feature type="signal peptide" evidence="1">
    <location>
        <begin position="1"/>
        <end position="28"/>
    </location>
</feature>
<proteinExistence type="predicted"/>
<feature type="chain" id="PRO_5045419369" evidence="1">
    <location>
        <begin position="29"/>
        <end position="403"/>
    </location>
</feature>
<accession>A0ABW5FX16</accession>
<dbReference type="Proteomes" id="UP001597417">
    <property type="component" value="Unassembled WGS sequence"/>
</dbReference>
<dbReference type="GO" id="GO:0016787">
    <property type="term" value="F:hydrolase activity"/>
    <property type="evidence" value="ECO:0007669"/>
    <property type="project" value="UniProtKB-KW"/>
</dbReference>
<dbReference type="EMBL" id="JBHUKR010000011">
    <property type="protein sequence ID" value="MFD2419416.1"/>
    <property type="molecule type" value="Genomic_DNA"/>
</dbReference>
<dbReference type="SUPFAM" id="SSF56601">
    <property type="entry name" value="beta-lactamase/transpeptidase-like"/>
    <property type="match status" value="1"/>
</dbReference>